<dbReference type="InterPro" id="IPR001031">
    <property type="entry name" value="Thioesterase"/>
</dbReference>
<evidence type="ECO:0000256" key="1">
    <source>
        <dbReference type="ARBA" id="ARBA00001957"/>
    </source>
</evidence>
<feature type="domain" description="Carrier" evidence="5">
    <location>
        <begin position="540"/>
        <end position="615"/>
    </location>
</feature>
<protein>
    <submittedName>
        <fullName evidence="6">Amino acid adenylation domain-containing protein</fullName>
    </submittedName>
</protein>
<dbReference type="PROSITE" id="PS00455">
    <property type="entry name" value="AMP_BINDING"/>
    <property type="match status" value="1"/>
</dbReference>
<dbReference type="NCBIfam" id="TIGR01733">
    <property type="entry name" value="AA-adenyl-dom"/>
    <property type="match status" value="1"/>
</dbReference>
<evidence type="ECO:0000256" key="3">
    <source>
        <dbReference type="ARBA" id="ARBA00022450"/>
    </source>
</evidence>
<organism evidence="6 7">
    <name type="scientific">Symplocastrum torsivum CPER-KK1</name>
    <dbReference type="NCBI Taxonomy" id="450513"/>
    <lineage>
        <taxon>Bacteria</taxon>
        <taxon>Bacillati</taxon>
        <taxon>Cyanobacteriota</taxon>
        <taxon>Cyanophyceae</taxon>
        <taxon>Oscillatoriophycideae</taxon>
        <taxon>Oscillatoriales</taxon>
        <taxon>Microcoleaceae</taxon>
        <taxon>Symplocastrum</taxon>
    </lineage>
</organism>
<reference evidence="6" key="1">
    <citation type="submission" date="2021-05" db="EMBL/GenBank/DDBJ databases">
        <authorList>
            <person name="Pietrasiak N."/>
            <person name="Ward R."/>
            <person name="Stajich J.E."/>
            <person name="Kurbessoian T."/>
        </authorList>
    </citation>
    <scope>NUCLEOTIDE SEQUENCE</scope>
    <source>
        <strain evidence="6">CPER-KK1</strain>
    </source>
</reference>
<evidence type="ECO:0000256" key="4">
    <source>
        <dbReference type="ARBA" id="ARBA00022553"/>
    </source>
</evidence>
<keyword evidence="4" id="KW-0597">Phosphoprotein</keyword>
<comment type="similarity">
    <text evidence="2">Belongs to the ATP-dependent AMP-binding enzyme family.</text>
</comment>
<dbReference type="GO" id="GO:0043041">
    <property type="term" value="P:amino acid activation for nonribosomal peptide biosynthetic process"/>
    <property type="evidence" value="ECO:0007669"/>
    <property type="project" value="TreeGrafter"/>
</dbReference>
<dbReference type="PANTHER" id="PTHR45527:SF1">
    <property type="entry name" value="FATTY ACID SYNTHASE"/>
    <property type="match status" value="1"/>
</dbReference>
<dbReference type="FunFam" id="3.40.50.12780:FF:000012">
    <property type="entry name" value="Non-ribosomal peptide synthetase"/>
    <property type="match status" value="1"/>
</dbReference>
<accession>A0A951PMC1</accession>
<dbReference type="Gene3D" id="1.10.1200.10">
    <property type="entry name" value="ACP-like"/>
    <property type="match status" value="1"/>
</dbReference>
<dbReference type="Gene3D" id="3.40.50.1820">
    <property type="entry name" value="alpha/beta hydrolase"/>
    <property type="match status" value="1"/>
</dbReference>
<dbReference type="Gene3D" id="2.30.38.10">
    <property type="entry name" value="Luciferase, Domain 3"/>
    <property type="match status" value="1"/>
</dbReference>
<keyword evidence="3" id="KW-0596">Phosphopantetheine</keyword>
<dbReference type="InterPro" id="IPR020806">
    <property type="entry name" value="PKS_PP-bd"/>
</dbReference>
<sequence>MHQFFESQVELAPHAIALVQGNQQWTYQELNAKANRLANYLKKQSVAPEMRVGICAERSIEMVVGILGILKAGGTYVPLDLAYPKERIAFILEDTQVSLLLTQRHLVEGFLQQGVPVICLDKEWETIAQESQETPLNEVKPQNLAYVMYTSGSTGKPKGVQISHTNVSHYIEAINKVLQVQPDDVYLHTASFSFSSSIRQLIVPLSQGARVVLATREQTQNPLTLFELIQKQGVTIIDTVESVWRYGLQALENLDQNSQDRLLASKLRLLVFSGGLLHCQLYKKLRCKLKNQPRIVNIYGQTETIGVCAYPIPTEFDREQGYVPVGYPLCEIQVYILDSELQRVPVGEPGELHVAGANVTCGYLNLDQLNVEKFIDNPFVEEQPIALGEGASAIASESSARLYKTGDLARYLPNGTLEILGRVDFQVKLRGMRVELGEIESVLEQHPTIRQSVVTAREDKPGDKRLVAYIVPKLPSADISKTALIKELRIVLEEKLPSYMVPSAFVLLDKLPLTPNGKLDRLSLPAPTQDDAERKETFVTAQNDLELQLTQIWEKVLGIENISIKDNFFELGGHSLLAAQLLAQVEQIVGKNLPLAILLQAPTVEELANLLTKEEESTVSWSALVPIQPAGSKPPLFCVHAVMGNVLNFWNLARYLGSDQPVYGLQARGLDGKQAPLSRVEDMATEYLKEVRLIQPQGPYYLSGYSFGGAVAFEMAQQLVAQGEKIALLVLFDAGSVVAFKKLSVKERLSNHWQSFSRLGPNYILNKVTTRIKTIQTSMREKLQHKLSQNRGLVLANAEPTPTLPTIEQTNRLALKNYKPNVYPGLGILLRANTWAEEEEWFRDPLLG</sequence>
<dbReference type="InterPro" id="IPR036736">
    <property type="entry name" value="ACP-like_sf"/>
</dbReference>
<dbReference type="CDD" id="cd05930">
    <property type="entry name" value="A_NRPS"/>
    <property type="match status" value="1"/>
</dbReference>
<dbReference type="EMBL" id="JAHHIF010000018">
    <property type="protein sequence ID" value="MBW4545801.1"/>
    <property type="molecule type" value="Genomic_DNA"/>
</dbReference>
<dbReference type="PROSITE" id="PS00012">
    <property type="entry name" value="PHOSPHOPANTETHEINE"/>
    <property type="match status" value="1"/>
</dbReference>
<evidence type="ECO:0000313" key="7">
    <source>
        <dbReference type="Proteomes" id="UP000753908"/>
    </source>
</evidence>
<comment type="caution">
    <text evidence="6">The sequence shown here is derived from an EMBL/GenBank/DDBJ whole genome shotgun (WGS) entry which is preliminary data.</text>
</comment>
<evidence type="ECO:0000256" key="2">
    <source>
        <dbReference type="ARBA" id="ARBA00006432"/>
    </source>
</evidence>
<reference evidence="6" key="2">
    <citation type="journal article" date="2022" name="Microbiol. Resour. Announc.">
        <title>Metagenome Sequencing to Explore Phylogenomics of Terrestrial Cyanobacteria.</title>
        <authorList>
            <person name="Ward R.D."/>
            <person name="Stajich J.E."/>
            <person name="Johansen J.R."/>
            <person name="Huntemann M."/>
            <person name="Clum A."/>
            <person name="Foster B."/>
            <person name="Foster B."/>
            <person name="Roux S."/>
            <person name="Palaniappan K."/>
            <person name="Varghese N."/>
            <person name="Mukherjee S."/>
            <person name="Reddy T.B.K."/>
            <person name="Daum C."/>
            <person name="Copeland A."/>
            <person name="Chen I.A."/>
            <person name="Ivanova N.N."/>
            <person name="Kyrpides N.C."/>
            <person name="Shapiro N."/>
            <person name="Eloe-Fadrosh E.A."/>
            <person name="Pietrasiak N."/>
        </authorList>
    </citation>
    <scope>NUCLEOTIDE SEQUENCE</scope>
    <source>
        <strain evidence="6">CPER-KK1</strain>
    </source>
</reference>
<gene>
    <name evidence="6" type="ORF">KME25_15335</name>
</gene>
<dbReference type="Gene3D" id="3.30.300.30">
    <property type="match status" value="1"/>
</dbReference>
<dbReference type="InterPro" id="IPR000873">
    <property type="entry name" value="AMP-dep_synth/lig_dom"/>
</dbReference>
<dbReference type="InterPro" id="IPR029058">
    <property type="entry name" value="AB_hydrolase_fold"/>
</dbReference>
<dbReference type="InterPro" id="IPR025110">
    <property type="entry name" value="AMP-bd_C"/>
</dbReference>
<dbReference type="Pfam" id="PF00550">
    <property type="entry name" value="PP-binding"/>
    <property type="match status" value="1"/>
</dbReference>
<comment type="cofactor">
    <cofactor evidence="1">
        <name>pantetheine 4'-phosphate</name>
        <dbReference type="ChEBI" id="CHEBI:47942"/>
    </cofactor>
</comment>
<dbReference type="SUPFAM" id="SSF56801">
    <property type="entry name" value="Acetyl-CoA synthetase-like"/>
    <property type="match status" value="1"/>
</dbReference>
<dbReference type="PANTHER" id="PTHR45527">
    <property type="entry name" value="NONRIBOSOMAL PEPTIDE SYNTHETASE"/>
    <property type="match status" value="1"/>
</dbReference>
<proteinExistence type="inferred from homology"/>
<dbReference type="Pfam" id="PF00975">
    <property type="entry name" value="Thioesterase"/>
    <property type="match status" value="1"/>
</dbReference>
<dbReference type="InterPro" id="IPR010071">
    <property type="entry name" value="AA_adenyl_dom"/>
</dbReference>
<name>A0A951PMC1_9CYAN</name>
<dbReference type="FunFam" id="1.10.1200.10:FF:000005">
    <property type="entry name" value="Nonribosomal peptide synthetase 1"/>
    <property type="match status" value="1"/>
</dbReference>
<dbReference type="GO" id="GO:0005737">
    <property type="term" value="C:cytoplasm"/>
    <property type="evidence" value="ECO:0007669"/>
    <property type="project" value="TreeGrafter"/>
</dbReference>
<dbReference type="InterPro" id="IPR045851">
    <property type="entry name" value="AMP-bd_C_sf"/>
</dbReference>
<dbReference type="PROSITE" id="PS50075">
    <property type="entry name" value="CARRIER"/>
    <property type="match status" value="1"/>
</dbReference>
<dbReference type="Gene3D" id="3.40.50.980">
    <property type="match status" value="2"/>
</dbReference>
<dbReference type="Pfam" id="PF00501">
    <property type="entry name" value="AMP-binding"/>
    <property type="match status" value="1"/>
</dbReference>
<evidence type="ECO:0000313" key="6">
    <source>
        <dbReference type="EMBL" id="MBW4545801.1"/>
    </source>
</evidence>
<dbReference type="FunFam" id="3.30.300.30:FF:000010">
    <property type="entry name" value="Enterobactin synthetase component F"/>
    <property type="match status" value="1"/>
</dbReference>
<dbReference type="SUPFAM" id="SSF53474">
    <property type="entry name" value="alpha/beta-Hydrolases"/>
    <property type="match status" value="1"/>
</dbReference>
<dbReference type="Proteomes" id="UP000753908">
    <property type="component" value="Unassembled WGS sequence"/>
</dbReference>
<dbReference type="FunFam" id="3.40.50.980:FF:000001">
    <property type="entry name" value="Non-ribosomal peptide synthetase"/>
    <property type="match status" value="1"/>
</dbReference>
<dbReference type="GO" id="GO:0031177">
    <property type="term" value="F:phosphopantetheine binding"/>
    <property type="evidence" value="ECO:0007669"/>
    <property type="project" value="InterPro"/>
</dbReference>
<evidence type="ECO:0000259" key="5">
    <source>
        <dbReference type="PROSITE" id="PS50075"/>
    </source>
</evidence>
<dbReference type="SUPFAM" id="SSF47336">
    <property type="entry name" value="ACP-like"/>
    <property type="match status" value="1"/>
</dbReference>
<dbReference type="Pfam" id="PF13193">
    <property type="entry name" value="AMP-binding_C"/>
    <property type="match status" value="1"/>
</dbReference>
<dbReference type="AlphaFoldDB" id="A0A951PMC1"/>
<dbReference type="InterPro" id="IPR009081">
    <property type="entry name" value="PP-bd_ACP"/>
</dbReference>
<dbReference type="SMART" id="SM00823">
    <property type="entry name" value="PKS_PP"/>
    <property type="match status" value="1"/>
</dbReference>
<dbReference type="InterPro" id="IPR020845">
    <property type="entry name" value="AMP-binding_CS"/>
</dbReference>
<dbReference type="InterPro" id="IPR006162">
    <property type="entry name" value="Ppantetheine_attach_site"/>
</dbReference>
<dbReference type="GO" id="GO:0044550">
    <property type="term" value="P:secondary metabolite biosynthetic process"/>
    <property type="evidence" value="ECO:0007669"/>
    <property type="project" value="UniProtKB-ARBA"/>
</dbReference>